<dbReference type="AlphaFoldDB" id="A0A7I8W5U4"/>
<gene>
    <name evidence="2" type="ORF">DGYR_LOCUS11208</name>
</gene>
<protein>
    <submittedName>
        <fullName evidence="2">DgyrCDS11874</fullName>
    </submittedName>
</protein>
<dbReference type="Proteomes" id="UP000549394">
    <property type="component" value="Unassembled WGS sequence"/>
</dbReference>
<accession>A0A7I8W5U4</accession>
<organism evidence="2 3">
    <name type="scientific">Dimorphilus gyrociliatus</name>
    <dbReference type="NCBI Taxonomy" id="2664684"/>
    <lineage>
        <taxon>Eukaryota</taxon>
        <taxon>Metazoa</taxon>
        <taxon>Spiralia</taxon>
        <taxon>Lophotrochozoa</taxon>
        <taxon>Annelida</taxon>
        <taxon>Polychaeta</taxon>
        <taxon>Polychaeta incertae sedis</taxon>
        <taxon>Dinophilidae</taxon>
        <taxon>Dimorphilus</taxon>
    </lineage>
</organism>
<comment type="caution">
    <text evidence="2">The sequence shown here is derived from an EMBL/GenBank/DDBJ whole genome shotgun (WGS) entry which is preliminary data.</text>
</comment>
<evidence type="ECO:0000313" key="2">
    <source>
        <dbReference type="EMBL" id="CAD5123535.1"/>
    </source>
</evidence>
<proteinExistence type="predicted"/>
<keyword evidence="3" id="KW-1185">Reference proteome</keyword>
<feature type="compositionally biased region" description="Basic and acidic residues" evidence="1">
    <location>
        <begin position="38"/>
        <end position="52"/>
    </location>
</feature>
<sequence length="78" mass="9205">MSDPKKILFKMSDLELNGLSGLTVPPAPRFINPYPDSEESRDKKEVEHREHENRMHILRQRAKELESTEWQYRNIGKG</sequence>
<evidence type="ECO:0000313" key="3">
    <source>
        <dbReference type="Proteomes" id="UP000549394"/>
    </source>
</evidence>
<feature type="region of interest" description="Disordered" evidence="1">
    <location>
        <begin position="28"/>
        <end position="52"/>
    </location>
</feature>
<dbReference type="EMBL" id="CAJFCJ010000019">
    <property type="protein sequence ID" value="CAD5123535.1"/>
    <property type="molecule type" value="Genomic_DNA"/>
</dbReference>
<reference evidence="2 3" key="1">
    <citation type="submission" date="2020-08" db="EMBL/GenBank/DDBJ databases">
        <authorList>
            <person name="Hejnol A."/>
        </authorList>
    </citation>
    <scope>NUCLEOTIDE SEQUENCE [LARGE SCALE GENOMIC DNA]</scope>
</reference>
<evidence type="ECO:0000256" key="1">
    <source>
        <dbReference type="SAM" id="MobiDB-lite"/>
    </source>
</evidence>
<name>A0A7I8W5U4_9ANNE</name>